<gene>
    <name evidence="1" type="ORF">CYCCA115_LOCUS22016</name>
</gene>
<dbReference type="AlphaFoldDB" id="A0AAD2PXM6"/>
<dbReference type="Proteomes" id="UP001295423">
    <property type="component" value="Unassembled WGS sequence"/>
</dbReference>
<comment type="caution">
    <text evidence="1">The sequence shown here is derived from an EMBL/GenBank/DDBJ whole genome shotgun (WGS) entry which is preliminary data.</text>
</comment>
<accession>A0AAD2PXM6</accession>
<evidence type="ECO:0000313" key="2">
    <source>
        <dbReference type="Proteomes" id="UP001295423"/>
    </source>
</evidence>
<proteinExistence type="predicted"/>
<evidence type="ECO:0000313" key="1">
    <source>
        <dbReference type="EMBL" id="CAJ1966433.1"/>
    </source>
</evidence>
<dbReference type="EMBL" id="CAKOGP040002287">
    <property type="protein sequence ID" value="CAJ1966433.1"/>
    <property type="molecule type" value="Genomic_DNA"/>
</dbReference>
<organism evidence="1 2">
    <name type="scientific">Cylindrotheca closterium</name>
    <dbReference type="NCBI Taxonomy" id="2856"/>
    <lineage>
        <taxon>Eukaryota</taxon>
        <taxon>Sar</taxon>
        <taxon>Stramenopiles</taxon>
        <taxon>Ochrophyta</taxon>
        <taxon>Bacillariophyta</taxon>
        <taxon>Bacillariophyceae</taxon>
        <taxon>Bacillariophycidae</taxon>
        <taxon>Bacillariales</taxon>
        <taxon>Bacillariaceae</taxon>
        <taxon>Cylindrotheca</taxon>
    </lineage>
</organism>
<reference evidence="1" key="1">
    <citation type="submission" date="2023-08" db="EMBL/GenBank/DDBJ databases">
        <authorList>
            <person name="Audoor S."/>
            <person name="Bilcke G."/>
        </authorList>
    </citation>
    <scope>NUCLEOTIDE SEQUENCE</scope>
</reference>
<sequence>MTLSRWRHIKRVIKYNNNNKSFTCGHACYNPPHKYDMGYRVIVDNCNSLTLHAELDQCCDEMTWKFMGYGESGLVKRIVGKKKNFVSDCQEALANVC</sequence>
<name>A0AAD2PXM6_9STRA</name>
<protein>
    <submittedName>
        <fullName evidence="1">Uncharacterized protein</fullName>
    </submittedName>
</protein>
<keyword evidence="2" id="KW-1185">Reference proteome</keyword>